<evidence type="ECO:0008006" key="4">
    <source>
        <dbReference type="Google" id="ProtNLM"/>
    </source>
</evidence>
<reference evidence="2" key="1">
    <citation type="submission" date="2023-06" db="EMBL/GenBank/DDBJ databases">
        <title>Genome-scale phylogeny and comparative genomics of the fungal order Sordariales.</title>
        <authorList>
            <consortium name="Lawrence Berkeley National Laboratory"/>
            <person name="Hensen N."/>
            <person name="Bonometti L."/>
            <person name="Westerberg I."/>
            <person name="Brannstrom I.O."/>
            <person name="Guillou S."/>
            <person name="Cros-Aarteil S."/>
            <person name="Calhoun S."/>
            <person name="Haridas S."/>
            <person name="Kuo A."/>
            <person name="Mondo S."/>
            <person name="Pangilinan J."/>
            <person name="Riley R."/>
            <person name="LaButti K."/>
            <person name="Andreopoulos B."/>
            <person name="Lipzen A."/>
            <person name="Chen C."/>
            <person name="Yanf M."/>
            <person name="Daum C."/>
            <person name="Ng V."/>
            <person name="Clum A."/>
            <person name="Steindorff A."/>
            <person name="Ohm R."/>
            <person name="Martin F."/>
            <person name="Silar P."/>
            <person name="Natvig D."/>
            <person name="Lalanne C."/>
            <person name="Gautier V."/>
            <person name="Ament-velasquez S.L."/>
            <person name="Kruys A."/>
            <person name="Hutchinson M.I."/>
            <person name="Powell A.J."/>
            <person name="Barry K."/>
            <person name="Miller A.N."/>
            <person name="Grigoriev I.V."/>
            <person name="Debuchy R."/>
            <person name="Gladieux P."/>
            <person name="Thoren M.H."/>
            <person name="Johannesson H."/>
        </authorList>
    </citation>
    <scope>NUCLEOTIDE SEQUENCE</scope>
    <source>
        <strain evidence="2">SMH3187-1</strain>
    </source>
</reference>
<evidence type="ECO:0000313" key="2">
    <source>
        <dbReference type="EMBL" id="KAK0742927.1"/>
    </source>
</evidence>
<sequence>MLLPKAFLLAALLALTHAFPLDTSTSIPDLKPVLAEPIPSANSTLTWYQLATPDTIPNPPNLNLPRDPGCGSTQYKCSPLSTYDPTTCSTLAGSLDARLIHIGYRAVCLNRGNGQCCISLSQNTSRQIRQN</sequence>
<organism evidence="2 3">
    <name type="scientific">Schizothecium vesticola</name>
    <dbReference type="NCBI Taxonomy" id="314040"/>
    <lineage>
        <taxon>Eukaryota</taxon>
        <taxon>Fungi</taxon>
        <taxon>Dikarya</taxon>
        <taxon>Ascomycota</taxon>
        <taxon>Pezizomycotina</taxon>
        <taxon>Sordariomycetes</taxon>
        <taxon>Sordariomycetidae</taxon>
        <taxon>Sordariales</taxon>
        <taxon>Schizotheciaceae</taxon>
        <taxon>Schizothecium</taxon>
    </lineage>
</organism>
<keyword evidence="1" id="KW-0732">Signal</keyword>
<gene>
    <name evidence="2" type="ORF">B0T18DRAFT_430321</name>
</gene>
<dbReference type="Proteomes" id="UP001172155">
    <property type="component" value="Unassembled WGS sequence"/>
</dbReference>
<name>A0AA40EP79_9PEZI</name>
<feature type="signal peptide" evidence="1">
    <location>
        <begin position="1"/>
        <end position="18"/>
    </location>
</feature>
<evidence type="ECO:0000313" key="3">
    <source>
        <dbReference type="Proteomes" id="UP001172155"/>
    </source>
</evidence>
<dbReference type="AlphaFoldDB" id="A0AA40EP79"/>
<evidence type="ECO:0000256" key="1">
    <source>
        <dbReference type="SAM" id="SignalP"/>
    </source>
</evidence>
<dbReference type="EMBL" id="JAUKUD010000005">
    <property type="protein sequence ID" value="KAK0742927.1"/>
    <property type="molecule type" value="Genomic_DNA"/>
</dbReference>
<accession>A0AA40EP79</accession>
<proteinExistence type="predicted"/>
<protein>
    <recommendedName>
        <fullName evidence="4">Hydrophobin</fullName>
    </recommendedName>
</protein>
<feature type="chain" id="PRO_5041226390" description="Hydrophobin" evidence="1">
    <location>
        <begin position="19"/>
        <end position="131"/>
    </location>
</feature>
<keyword evidence="3" id="KW-1185">Reference proteome</keyword>
<comment type="caution">
    <text evidence="2">The sequence shown here is derived from an EMBL/GenBank/DDBJ whole genome shotgun (WGS) entry which is preliminary data.</text>
</comment>